<evidence type="ECO:0000256" key="1">
    <source>
        <dbReference type="SAM" id="MobiDB-lite"/>
    </source>
</evidence>
<dbReference type="SUPFAM" id="SSF51182">
    <property type="entry name" value="RmlC-like cupins"/>
    <property type="match status" value="1"/>
</dbReference>
<dbReference type="Gene3D" id="2.60.120.10">
    <property type="entry name" value="Jelly Rolls"/>
    <property type="match status" value="1"/>
</dbReference>
<reference evidence="3" key="1">
    <citation type="submission" date="2021-01" db="EMBL/GenBank/DDBJ databases">
        <authorList>
            <person name="Corre E."/>
            <person name="Pelletier E."/>
            <person name="Niang G."/>
            <person name="Scheremetjew M."/>
            <person name="Finn R."/>
            <person name="Kale V."/>
            <person name="Holt S."/>
            <person name="Cochrane G."/>
            <person name="Meng A."/>
            <person name="Brown T."/>
            <person name="Cohen L."/>
        </authorList>
    </citation>
    <scope>NUCLEOTIDE SEQUENCE</scope>
    <source>
        <strain evidence="3">NIES-2562</strain>
    </source>
</reference>
<evidence type="ECO:0000313" key="3">
    <source>
        <dbReference type="EMBL" id="CAE0265492.1"/>
    </source>
</evidence>
<dbReference type="Pfam" id="PF06172">
    <property type="entry name" value="Cupin_5"/>
    <property type="match status" value="1"/>
</dbReference>
<feature type="region of interest" description="Disordered" evidence="1">
    <location>
        <begin position="176"/>
        <end position="195"/>
    </location>
</feature>
<feature type="domain" description="DUF985" evidence="2">
    <location>
        <begin position="37"/>
        <end position="170"/>
    </location>
</feature>
<proteinExistence type="predicted"/>
<dbReference type="PANTHER" id="PTHR33387">
    <property type="entry name" value="RMLC-LIKE JELLY ROLL FOLD PROTEIN"/>
    <property type="match status" value="1"/>
</dbReference>
<dbReference type="InterPro" id="IPR014710">
    <property type="entry name" value="RmlC-like_jellyroll"/>
</dbReference>
<gene>
    <name evidence="3" type="ORF">PBIL07802_LOCUS27828</name>
</gene>
<dbReference type="CDD" id="cd06121">
    <property type="entry name" value="cupin_YML079wp"/>
    <property type="match status" value="1"/>
</dbReference>
<dbReference type="InterPro" id="IPR009327">
    <property type="entry name" value="Cupin_DUF985"/>
</dbReference>
<name>A0A7S3LUN8_9EUKA</name>
<organism evidence="3">
    <name type="scientific">Palpitomonas bilix</name>
    <dbReference type="NCBI Taxonomy" id="652834"/>
    <lineage>
        <taxon>Eukaryota</taxon>
        <taxon>Eukaryota incertae sedis</taxon>
    </lineage>
</organism>
<dbReference type="InterPro" id="IPR039935">
    <property type="entry name" value="YML079W-like"/>
</dbReference>
<dbReference type="EMBL" id="HBIB01042403">
    <property type="protein sequence ID" value="CAE0265492.1"/>
    <property type="molecule type" value="Transcribed_RNA"/>
</dbReference>
<dbReference type="AlphaFoldDB" id="A0A7S3LUN8"/>
<protein>
    <recommendedName>
        <fullName evidence="2">DUF985 domain-containing protein</fullName>
    </recommendedName>
</protein>
<sequence length="195" mass="22191">MFLCLSLHPCCCCTNIVRCPSYLPILSIVRVAVWSFSGGFYKRVYEGDFIPGPAFSLGEQSKRHYSTHIYYCLGHGDVSTFHKLRSDELWNFYSGRPIYVVEIDPVTKREKKTKLGNDFEAGEVPFYVVAAGRWFGSFVVPDSELPGREDFALVGCTVSPGFDFEDFVMAKREKMKEDFPSVSPQLIDKMTHPEE</sequence>
<dbReference type="InterPro" id="IPR011051">
    <property type="entry name" value="RmlC_Cupin_sf"/>
</dbReference>
<dbReference type="PANTHER" id="PTHR33387:SF3">
    <property type="entry name" value="DUF985 DOMAIN-CONTAINING PROTEIN"/>
    <property type="match status" value="1"/>
</dbReference>
<accession>A0A7S3LUN8</accession>
<evidence type="ECO:0000259" key="2">
    <source>
        <dbReference type="Pfam" id="PF06172"/>
    </source>
</evidence>